<comment type="caution">
    <text evidence="5">The sequence shown here is derived from an EMBL/GenBank/DDBJ whole genome shotgun (WGS) entry which is preliminary data.</text>
</comment>
<sequence length="140" mass="15152">MERGMFPAFQEYWEKEQGEHVEFIPTFAGSGTIVDKIISRFPAEVAILSSPIDAIRLSERVLVPAKSWAGLPNGGVFSHSPMIMIVREGNPLVITDFSDLRNPGMEVIHPDPISSGAGQWALLAIYGSALKASGDSLEAL</sequence>
<evidence type="ECO:0000256" key="1">
    <source>
        <dbReference type="ARBA" id="ARBA00004418"/>
    </source>
</evidence>
<dbReference type="GO" id="GO:0042597">
    <property type="term" value="C:periplasmic space"/>
    <property type="evidence" value="ECO:0007669"/>
    <property type="project" value="UniProtKB-SubCell"/>
</dbReference>
<comment type="subcellular location">
    <subcellularLocation>
        <location evidence="1">Periplasm</location>
    </subcellularLocation>
</comment>
<reference evidence="5" key="1">
    <citation type="journal article" date="2014" name="Front. Microbiol.">
        <title>High frequency of phylogenetically diverse reductive dehalogenase-homologous genes in deep subseafloor sedimentary metagenomes.</title>
        <authorList>
            <person name="Kawai M."/>
            <person name="Futagami T."/>
            <person name="Toyoda A."/>
            <person name="Takaki Y."/>
            <person name="Nishi S."/>
            <person name="Hori S."/>
            <person name="Arai W."/>
            <person name="Tsubouchi T."/>
            <person name="Morono Y."/>
            <person name="Uchiyama I."/>
            <person name="Ito T."/>
            <person name="Fujiyama A."/>
            <person name="Inagaki F."/>
            <person name="Takami H."/>
        </authorList>
    </citation>
    <scope>NUCLEOTIDE SEQUENCE</scope>
    <source>
        <strain evidence="5">Expedition CK06-06</strain>
    </source>
</reference>
<evidence type="ECO:0000256" key="3">
    <source>
        <dbReference type="ARBA" id="ARBA00022729"/>
    </source>
</evidence>
<accession>X1H4Q3</accession>
<dbReference type="Pfam" id="PF13531">
    <property type="entry name" value="SBP_bac_11"/>
    <property type="match status" value="1"/>
</dbReference>
<dbReference type="SUPFAM" id="SSF53850">
    <property type="entry name" value="Periplasmic binding protein-like II"/>
    <property type="match status" value="1"/>
</dbReference>
<proteinExistence type="predicted"/>
<dbReference type="PANTHER" id="PTHR30368:SF2">
    <property type="entry name" value="SULFATE-BINDING PROTEIN"/>
    <property type="match status" value="1"/>
</dbReference>
<organism evidence="5">
    <name type="scientific">marine sediment metagenome</name>
    <dbReference type="NCBI Taxonomy" id="412755"/>
    <lineage>
        <taxon>unclassified sequences</taxon>
        <taxon>metagenomes</taxon>
        <taxon>ecological metagenomes</taxon>
    </lineage>
</organism>
<dbReference type="InterPro" id="IPR005669">
    <property type="entry name" value="Thiosulph/SO4-bd"/>
</dbReference>
<keyword evidence="3" id="KW-0732">Signal</keyword>
<protein>
    <recommendedName>
        <fullName evidence="6">PBP domain-containing protein</fullName>
    </recommendedName>
</protein>
<evidence type="ECO:0000256" key="2">
    <source>
        <dbReference type="ARBA" id="ARBA00022448"/>
    </source>
</evidence>
<keyword evidence="4" id="KW-0574">Periplasm</keyword>
<dbReference type="EMBL" id="BARU01031853">
    <property type="protein sequence ID" value="GAH64387.1"/>
    <property type="molecule type" value="Genomic_DNA"/>
</dbReference>
<dbReference type="GO" id="GO:1902358">
    <property type="term" value="P:sulfate transmembrane transport"/>
    <property type="evidence" value="ECO:0007669"/>
    <property type="project" value="InterPro"/>
</dbReference>
<dbReference type="GO" id="GO:0140104">
    <property type="term" value="F:molecular carrier activity"/>
    <property type="evidence" value="ECO:0007669"/>
    <property type="project" value="InterPro"/>
</dbReference>
<evidence type="ECO:0008006" key="6">
    <source>
        <dbReference type="Google" id="ProtNLM"/>
    </source>
</evidence>
<gene>
    <name evidence="5" type="ORF">S03H2_50325</name>
</gene>
<evidence type="ECO:0000256" key="4">
    <source>
        <dbReference type="ARBA" id="ARBA00022764"/>
    </source>
</evidence>
<name>X1H4Q3_9ZZZZ</name>
<keyword evidence="2" id="KW-0813">Transport</keyword>
<evidence type="ECO:0000313" key="5">
    <source>
        <dbReference type="EMBL" id="GAH64387.1"/>
    </source>
</evidence>
<feature type="non-terminal residue" evidence="5">
    <location>
        <position position="140"/>
    </location>
</feature>
<dbReference type="Gene3D" id="3.40.190.10">
    <property type="entry name" value="Periplasmic binding protein-like II"/>
    <property type="match status" value="1"/>
</dbReference>
<dbReference type="PANTHER" id="PTHR30368">
    <property type="entry name" value="SULFATE-BINDING PROTEIN"/>
    <property type="match status" value="1"/>
</dbReference>
<dbReference type="AlphaFoldDB" id="X1H4Q3"/>